<protein>
    <submittedName>
        <fullName evidence="2">DUF3150 domain-containing protein</fullName>
    </submittedName>
</protein>
<dbReference type="RefSeq" id="WP_260748035.1">
    <property type="nucleotide sequence ID" value="NZ_CP092109.1"/>
</dbReference>
<feature type="compositionally biased region" description="Acidic residues" evidence="1">
    <location>
        <begin position="278"/>
        <end position="289"/>
    </location>
</feature>
<evidence type="ECO:0000256" key="1">
    <source>
        <dbReference type="SAM" id="MobiDB-lite"/>
    </source>
</evidence>
<dbReference type="InterPro" id="IPR021496">
    <property type="entry name" value="DUF3150"/>
</dbReference>
<gene>
    <name evidence="2" type="ORF">L9S41_18675</name>
</gene>
<dbReference type="Pfam" id="PF11348">
    <property type="entry name" value="DUF3150"/>
    <property type="match status" value="1"/>
</dbReference>
<name>A0ABY5ZKV6_9BACT</name>
<sequence length="311" mass="33906">MELLKHLAVIILNIDLWSATSKLSAEDLALNGIDPNKLPPEQLASLGSIRLLGRDALRDLENLKRKAERLCQASGTRFLGGYAIPRDKAAEVVGELEAIKQQFHDKKREFLAGFDAATETWVAKNPPQWAQIIRNAAKSREARAAEILSFNFAAVAVATPEELSDNSGLVEETQGLLGRLYHEVRQSAKTTYEQSFVGRREANRKILRPLMQIRDKLSGLCFVAPQEIGEAIGVIDEVLAKLPPSGPIAGADLDMLAGLVGRRLAHIGQVSMTQPLEEQGEEDSPDDQPIDPGAPLPAPSEACFAPLSFDF</sequence>
<feature type="region of interest" description="Disordered" evidence="1">
    <location>
        <begin position="275"/>
        <end position="301"/>
    </location>
</feature>
<keyword evidence="3" id="KW-1185">Reference proteome</keyword>
<reference evidence="2" key="1">
    <citation type="journal article" date="2022" name="Environ. Microbiol.">
        <title>Geoalkalibacter halelectricus SAP #1 sp. nov. possessing extracellular electron transfer and mineral#reducing capabilities from a haloalkaline environment.</title>
        <authorList>
            <person name="Yadav S."/>
            <person name="Singh R."/>
            <person name="Sundharam S.S."/>
            <person name="Chaudhary S."/>
            <person name="Krishnamurthi S."/>
            <person name="Patil S.A."/>
        </authorList>
    </citation>
    <scope>NUCLEOTIDE SEQUENCE</scope>
    <source>
        <strain evidence="2">SAP-1</strain>
    </source>
</reference>
<proteinExistence type="predicted"/>
<organism evidence="2 3">
    <name type="scientific">Geoalkalibacter halelectricus</name>
    <dbReference type="NCBI Taxonomy" id="2847045"/>
    <lineage>
        <taxon>Bacteria</taxon>
        <taxon>Pseudomonadati</taxon>
        <taxon>Thermodesulfobacteriota</taxon>
        <taxon>Desulfuromonadia</taxon>
        <taxon>Desulfuromonadales</taxon>
        <taxon>Geoalkalibacteraceae</taxon>
        <taxon>Geoalkalibacter</taxon>
    </lineage>
</organism>
<dbReference type="Proteomes" id="UP001060414">
    <property type="component" value="Chromosome"/>
</dbReference>
<accession>A0ABY5ZKV6</accession>
<evidence type="ECO:0000313" key="3">
    <source>
        <dbReference type="Proteomes" id="UP001060414"/>
    </source>
</evidence>
<evidence type="ECO:0000313" key="2">
    <source>
        <dbReference type="EMBL" id="UWZ79683.1"/>
    </source>
</evidence>
<dbReference type="EMBL" id="CP092109">
    <property type="protein sequence ID" value="UWZ79683.1"/>
    <property type="molecule type" value="Genomic_DNA"/>
</dbReference>